<comment type="similarity">
    <text evidence="1">Belongs to the AHA1 family.</text>
</comment>
<dbReference type="EMBL" id="CP132942">
    <property type="protein sequence ID" value="XCB32951.1"/>
    <property type="molecule type" value="Genomic_DNA"/>
</dbReference>
<dbReference type="RefSeq" id="WP_353063791.1">
    <property type="nucleotide sequence ID" value="NZ_CP132942.1"/>
</dbReference>
<dbReference type="KEGG" id="tpsc:RBB77_21420"/>
<reference evidence="3" key="2">
    <citation type="journal article" date="2024" name="Environ. Microbiol.">
        <title>Genome analysis and description of Tunturibacter gen. nov. expands the diversity of Terriglobia in tundra soils.</title>
        <authorList>
            <person name="Messyasz A."/>
            <person name="Mannisto M.K."/>
            <person name="Kerkhof L.J."/>
            <person name="Haggblom M.M."/>
        </authorList>
    </citation>
    <scope>NUCLEOTIDE SEQUENCE</scope>
    <source>
        <strain evidence="3">X5P6</strain>
    </source>
</reference>
<dbReference type="Gene3D" id="3.30.530.20">
    <property type="match status" value="1"/>
</dbReference>
<dbReference type="AlphaFoldDB" id="A0AAU7ZPU2"/>
<reference evidence="3" key="1">
    <citation type="submission" date="2023-08" db="EMBL/GenBank/DDBJ databases">
        <authorList>
            <person name="Messyasz A."/>
            <person name="Mannisto M.K."/>
            <person name="Kerkhof L.J."/>
            <person name="Haggblom M."/>
        </authorList>
    </citation>
    <scope>NUCLEOTIDE SEQUENCE</scope>
    <source>
        <strain evidence="3">X5P6</strain>
    </source>
</reference>
<evidence type="ECO:0000256" key="1">
    <source>
        <dbReference type="ARBA" id="ARBA00006817"/>
    </source>
</evidence>
<feature type="domain" description="Activator of Hsp90 ATPase homologue 1/2-like C-terminal" evidence="2">
    <location>
        <begin position="2"/>
        <end position="45"/>
    </location>
</feature>
<dbReference type="Pfam" id="PF08327">
    <property type="entry name" value="AHSA1"/>
    <property type="match status" value="1"/>
</dbReference>
<evidence type="ECO:0000259" key="2">
    <source>
        <dbReference type="Pfam" id="PF08327"/>
    </source>
</evidence>
<dbReference type="InterPro" id="IPR023393">
    <property type="entry name" value="START-like_dom_sf"/>
</dbReference>
<dbReference type="SUPFAM" id="SSF55961">
    <property type="entry name" value="Bet v1-like"/>
    <property type="match status" value="1"/>
</dbReference>
<name>A0AAU7ZPU2_9BACT</name>
<accession>A0AAU7ZPU2</accession>
<sequence length="52" mass="5658">MVTFEDLGNGQTKLTFVGNETIEDANESGQLEGWNQVLDKLAAVFTDLAQAK</sequence>
<organism evidence="3">
    <name type="scientific">Tunturiibacter psychrotolerans</name>
    <dbReference type="NCBI Taxonomy" id="3069686"/>
    <lineage>
        <taxon>Bacteria</taxon>
        <taxon>Pseudomonadati</taxon>
        <taxon>Acidobacteriota</taxon>
        <taxon>Terriglobia</taxon>
        <taxon>Terriglobales</taxon>
        <taxon>Acidobacteriaceae</taxon>
        <taxon>Tunturiibacter</taxon>
    </lineage>
</organism>
<evidence type="ECO:0000313" key="3">
    <source>
        <dbReference type="EMBL" id="XCB32951.1"/>
    </source>
</evidence>
<proteinExistence type="inferred from homology"/>
<protein>
    <submittedName>
        <fullName evidence="3">SRPBCC domain-containing protein</fullName>
    </submittedName>
</protein>
<dbReference type="InterPro" id="IPR013538">
    <property type="entry name" value="ASHA1/2-like_C"/>
</dbReference>
<gene>
    <name evidence="3" type="ORF">RBB77_21420</name>
</gene>